<comment type="subcellular location">
    <subcellularLocation>
        <location evidence="1">Cell inner membrane</location>
        <topology evidence="1">Multi-pass membrane protein</topology>
    </subcellularLocation>
</comment>
<dbReference type="GO" id="GO:0005886">
    <property type="term" value="C:plasma membrane"/>
    <property type="evidence" value="ECO:0007669"/>
    <property type="project" value="UniProtKB-SubCell"/>
</dbReference>
<dbReference type="PANTHER" id="PTHR30574:SF1">
    <property type="entry name" value="SULPHUR TRANSPORT DOMAIN-CONTAINING PROTEIN"/>
    <property type="match status" value="1"/>
</dbReference>
<feature type="transmembrane region" description="Helical" evidence="8">
    <location>
        <begin position="163"/>
        <end position="182"/>
    </location>
</feature>
<evidence type="ECO:0000256" key="8">
    <source>
        <dbReference type="SAM" id="Phobius"/>
    </source>
</evidence>
<evidence type="ECO:0000313" key="10">
    <source>
        <dbReference type="Proteomes" id="UP000799770"/>
    </source>
</evidence>
<dbReference type="InterPro" id="IPR046513">
    <property type="entry name" value="DUF6691"/>
</dbReference>
<feature type="transmembrane region" description="Helical" evidence="8">
    <location>
        <begin position="310"/>
        <end position="328"/>
    </location>
</feature>
<dbReference type="Proteomes" id="UP000799770">
    <property type="component" value="Unassembled WGS sequence"/>
</dbReference>
<organism evidence="9 10">
    <name type="scientific">Lophiotrema nucula</name>
    <dbReference type="NCBI Taxonomy" id="690887"/>
    <lineage>
        <taxon>Eukaryota</taxon>
        <taxon>Fungi</taxon>
        <taxon>Dikarya</taxon>
        <taxon>Ascomycota</taxon>
        <taxon>Pezizomycotina</taxon>
        <taxon>Dothideomycetes</taxon>
        <taxon>Pleosporomycetidae</taxon>
        <taxon>Pleosporales</taxon>
        <taxon>Lophiotremataceae</taxon>
        <taxon>Lophiotrema</taxon>
    </lineage>
</organism>
<keyword evidence="5 8" id="KW-0812">Transmembrane</keyword>
<dbReference type="EMBL" id="ML977320">
    <property type="protein sequence ID" value="KAF2116559.1"/>
    <property type="molecule type" value="Genomic_DNA"/>
</dbReference>
<keyword evidence="3" id="KW-1003">Cell membrane</keyword>
<feature type="transmembrane region" description="Helical" evidence="8">
    <location>
        <begin position="76"/>
        <end position="95"/>
    </location>
</feature>
<keyword evidence="7 8" id="KW-0472">Membrane</keyword>
<evidence type="ECO:0000256" key="2">
    <source>
        <dbReference type="ARBA" id="ARBA00022448"/>
    </source>
</evidence>
<sequence length="332" mass="35087">MFTPIETSIGAVLLQQATSVLLFHNGSVLGASSLMHRVLNAPSKGLLAFFTGMAFSSLPLKLIIPELVTRYPPIPTNLQAGLITVGVGALVGWGTKTSNGCTSGHMLCGLSRLSGRSLVAVGTFFATAVLTHHAVHPTLRTTACPPGTVCYLPTYPSQTTTTTLLLLTAVTILAAQIVPRFIARISSNEGKANGDVPARQASAFFSGLEFGLGLHISQMASPAKVLSFLSLPNWDAWDPSLGMVMLFGVLPSVVENLAKGFNNPPLFNKRFDISKKTIEDVDWKFVLGAAVFGIGWGLTGTCPGPAVLRAVAQPTWGLLWMLGFWLGGKVAV</sequence>
<dbReference type="InterPro" id="IPR007272">
    <property type="entry name" value="Sulf_transp_TsuA/YedE"/>
</dbReference>
<keyword evidence="2" id="KW-0813">Transport</keyword>
<protein>
    <submittedName>
        <fullName evidence="9">YeeE/YedE family integral membrane protein-like protein</fullName>
    </submittedName>
</protein>
<evidence type="ECO:0000256" key="5">
    <source>
        <dbReference type="ARBA" id="ARBA00022692"/>
    </source>
</evidence>
<feature type="transmembrane region" description="Helical" evidence="8">
    <location>
        <begin position="281"/>
        <end position="298"/>
    </location>
</feature>
<proteinExistence type="predicted"/>
<evidence type="ECO:0000256" key="7">
    <source>
        <dbReference type="ARBA" id="ARBA00023136"/>
    </source>
</evidence>
<evidence type="ECO:0000256" key="4">
    <source>
        <dbReference type="ARBA" id="ARBA00022519"/>
    </source>
</evidence>
<reference evidence="9" key="1">
    <citation type="journal article" date="2020" name="Stud. Mycol.">
        <title>101 Dothideomycetes genomes: a test case for predicting lifestyles and emergence of pathogens.</title>
        <authorList>
            <person name="Haridas S."/>
            <person name="Albert R."/>
            <person name="Binder M."/>
            <person name="Bloem J."/>
            <person name="Labutti K."/>
            <person name="Salamov A."/>
            <person name="Andreopoulos B."/>
            <person name="Baker S."/>
            <person name="Barry K."/>
            <person name="Bills G."/>
            <person name="Bluhm B."/>
            <person name="Cannon C."/>
            <person name="Castanera R."/>
            <person name="Culley D."/>
            <person name="Daum C."/>
            <person name="Ezra D."/>
            <person name="Gonzalez J."/>
            <person name="Henrissat B."/>
            <person name="Kuo A."/>
            <person name="Liang C."/>
            <person name="Lipzen A."/>
            <person name="Lutzoni F."/>
            <person name="Magnuson J."/>
            <person name="Mondo S."/>
            <person name="Nolan M."/>
            <person name="Ohm R."/>
            <person name="Pangilinan J."/>
            <person name="Park H.-J."/>
            <person name="Ramirez L."/>
            <person name="Alfaro M."/>
            <person name="Sun H."/>
            <person name="Tritt A."/>
            <person name="Yoshinaga Y."/>
            <person name="Zwiers L.-H."/>
            <person name="Turgeon B."/>
            <person name="Goodwin S."/>
            <person name="Spatafora J."/>
            <person name="Crous P."/>
            <person name="Grigoriev I."/>
        </authorList>
    </citation>
    <scope>NUCLEOTIDE SEQUENCE</scope>
    <source>
        <strain evidence="9">CBS 627.86</strain>
    </source>
</reference>
<dbReference type="OrthoDB" id="10254418at2759"/>
<accession>A0A6A5ZAL8</accession>
<evidence type="ECO:0000256" key="3">
    <source>
        <dbReference type="ARBA" id="ARBA00022475"/>
    </source>
</evidence>
<keyword evidence="10" id="KW-1185">Reference proteome</keyword>
<dbReference type="Pfam" id="PF20398">
    <property type="entry name" value="DUF6691"/>
    <property type="match status" value="1"/>
</dbReference>
<dbReference type="AlphaFoldDB" id="A0A6A5ZAL8"/>
<keyword evidence="4" id="KW-0997">Cell inner membrane</keyword>
<evidence type="ECO:0000313" key="9">
    <source>
        <dbReference type="EMBL" id="KAF2116559.1"/>
    </source>
</evidence>
<name>A0A6A5ZAL8_9PLEO</name>
<evidence type="ECO:0000256" key="6">
    <source>
        <dbReference type="ARBA" id="ARBA00022989"/>
    </source>
</evidence>
<keyword evidence="6 8" id="KW-1133">Transmembrane helix</keyword>
<evidence type="ECO:0000256" key="1">
    <source>
        <dbReference type="ARBA" id="ARBA00004429"/>
    </source>
</evidence>
<dbReference type="PANTHER" id="PTHR30574">
    <property type="entry name" value="INNER MEMBRANE PROTEIN YEDE"/>
    <property type="match status" value="1"/>
</dbReference>
<feature type="transmembrane region" description="Helical" evidence="8">
    <location>
        <begin position="46"/>
        <end position="64"/>
    </location>
</feature>
<gene>
    <name evidence="9" type="ORF">BDV96DRAFT_598453</name>
</gene>